<evidence type="ECO:0000313" key="1">
    <source>
        <dbReference type="EMBL" id="KKO20473.1"/>
    </source>
</evidence>
<organism evidence="1 2">
    <name type="scientific">Candidatus Brocadia fulgida</name>
    <dbReference type="NCBI Taxonomy" id="380242"/>
    <lineage>
        <taxon>Bacteria</taxon>
        <taxon>Pseudomonadati</taxon>
        <taxon>Planctomycetota</taxon>
        <taxon>Candidatus Brocadiia</taxon>
        <taxon>Candidatus Brocadiales</taxon>
        <taxon>Candidatus Brocadiaceae</taxon>
        <taxon>Candidatus Brocadia</taxon>
    </lineage>
</organism>
<name>A0A0M2UWN3_9BACT</name>
<sequence length="182" mass="21402">MNLFGRTRRGFIAGAVVLMTCMGAVRILPVYGDHPEQTMQRKEREMSSVTLEDVTTFTNEYILRNSKDGLFTYYDKNAKKDLELILDNIHREKLSKTRKNEYFVCVNFTGRDGRTYDLDFFVQGKSKRYFTIDKKGISIHKVNGKECYVWVYHEKKDVWTKKIIETEEKQSAQPAYPKPDYP</sequence>
<evidence type="ECO:0000313" key="2">
    <source>
        <dbReference type="Proteomes" id="UP000034954"/>
    </source>
</evidence>
<dbReference type="EMBL" id="LAQJ01000102">
    <property type="protein sequence ID" value="KKO20473.1"/>
    <property type="molecule type" value="Genomic_DNA"/>
</dbReference>
<accession>A0A0M2UWN3</accession>
<proteinExistence type="predicted"/>
<dbReference type="Proteomes" id="UP000034954">
    <property type="component" value="Unassembled WGS sequence"/>
</dbReference>
<protein>
    <submittedName>
        <fullName evidence="1">Uncharacterized protein</fullName>
    </submittedName>
</protein>
<gene>
    <name evidence="1" type="ORF">BROFUL_00804</name>
</gene>
<dbReference type="AlphaFoldDB" id="A0A0M2UWN3"/>
<reference evidence="1 2" key="1">
    <citation type="journal article" date="2013" name="BMC Microbiol.">
        <title>Identification of the type II cytochrome c maturation pathway in anammox bacteria by comparative genomics.</title>
        <authorList>
            <person name="Ferousi C."/>
            <person name="Speth D.R."/>
            <person name="Reimann J."/>
            <person name="Op den Camp H.J."/>
            <person name="Allen J.W."/>
            <person name="Keltjens J.T."/>
            <person name="Jetten M.S."/>
        </authorList>
    </citation>
    <scope>NUCLEOTIDE SEQUENCE [LARGE SCALE GENOMIC DNA]</scope>
    <source>
        <strain evidence="1">RU1</strain>
    </source>
</reference>
<keyword evidence="2" id="KW-1185">Reference proteome</keyword>
<comment type="caution">
    <text evidence="1">The sequence shown here is derived from an EMBL/GenBank/DDBJ whole genome shotgun (WGS) entry which is preliminary data.</text>
</comment>